<keyword evidence="1" id="KW-1133">Transmembrane helix</keyword>
<evidence type="ECO:0000256" key="1">
    <source>
        <dbReference type="SAM" id="Phobius"/>
    </source>
</evidence>
<dbReference type="RefSeq" id="WP_112084983.1">
    <property type="nucleotide sequence ID" value="NZ_QLSV01000002.1"/>
</dbReference>
<dbReference type="Proteomes" id="UP000249518">
    <property type="component" value="Unassembled WGS sequence"/>
</dbReference>
<organism evidence="2 3">
    <name type="scientific">Flavobacterium lacus</name>
    <dbReference type="NCBI Taxonomy" id="1353778"/>
    <lineage>
        <taxon>Bacteria</taxon>
        <taxon>Pseudomonadati</taxon>
        <taxon>Bacteroidota</taxon>
        <taxon>Flavobacteriia</taxon>
        <taxon>Flavobacteriales</taxon>
        <taxon>Flavobacteriaceae</taxon>
        <taxon>Flavobacterium</taxon>
    </lineage>
</organism>
<feature type="transmembrane region" description="Helical" evidence="1">
    <location>
        <begin position="5"/>
        <end position="21"/>
    </location>
</feature>
<evidence type="ECO:0000313" key="3">
    <source>
        <dbReference type="Proteomes" id="UP000249518"/>
    </source>
</evidence>
<name>A0A328WZ85_9FLAO</name>
<reference evidence="2 3" key="1">
    <citation type="submission" date="2018-06" db="EMBL/GenBank/DDBJ databases">
        <title>Genomic Encyclopedia of Type Strains, Phase III (KMG-III): the genomes of soil and plant-associated and newly described type strains.</title>
        <authorList>
            <person name="Whitman W."/>
        </authorList>
    </citation>
    <scope>NUCLEOTIDE SEQUENCE [LARGE SCALE GENOMIC DNA]</scope>
    <source>
        <strain evidence="2 3">CGMCC 1.12504</strain>
    </source>
</reference>
<evidence type="ECO:0000313" key="2">
    <source>
        <dbReference type="EMBL" id="RAR50436.1"/>
    </source>
</evidence>
<dbReference type="EMBL" id="QLSV01000002">
    <property type="protein sequence ID" value="RAR50436.1"/>
    <property type="molecule type" value="Genomic_DNA"/>
</dbReference>
<keyword evidence="3" id="KW-1185">Reference proteome</keyword>
<sequence>MKYVIRILFFIVLAFIGYGFYIKNSTGAAGDKWVGIGVLISALVLMPIFLWHRYKNKNLEDYRFKFDNKNTENTENQ</sequence>
<accession>A0A328WZ85</accession>
<dbReference type="OrthoDB" id="1145018at2"/>
<keyword evidence="1" id="KW-0472">Membrane</keyword>
<proteinExistence type="predicted"/>
<comment type="caution">
    <text evidence="2">The sequence shown here is derived from an EMBL/GenBank/DDBJ whole genome shotgun (WGS) entry which is preliminary data.</text>
</comment>
<gene>
    <name evidence="2" type="ORF">B0I10_102239</name>
</gene>
<dbReference type="AlphaFoldDB" id="A0A328WZ85"/>
<feature type="transmembrane region" description="Helical" evidence="1">
    <location>
        <begin position="33"/>
        <end position="51"/>
    </location>
</feature>
<keyword evidence="1" id="KW-0812">Transmembrane</keyword>
<protein>
    <submittedName>
        <fullName evidence="2">Uncharacterized protein</fullName>
    </submittedName>
</protein>